<dbReference type="SMART" id="SM01086">
    <property type="entry name" value="ClpB_D2-small"/>
    <property type="match status" value="1"/>
</dbReference>
<evidence type="ECO:0000259" key="5">
    <source>
        <dbReference type="SMART" id="SM00382"/>
    </source>
</evidence>
<organism evidence="7 8">
    <name type="scientific">Linum tenue</name>
    <dbReference type="NCBI Taxonomy" id="586396"/>
    <lineage>
        <taxon>Eukaryota</taxon>
        <taxon>Viridiplantae</taxon>
        <taxon>Streptophyta</taxon>
        <taxon>Embryophyta</taxon>
        <taxon>Tracheophyta</taxon>
        <taxon>Spermatophyta</taxon>
        <taxon>Magnoliopsida</taxon>
        <taxon>eudicotyledons</taxon>
        <taxon>Gunneridae</taxon>
        <taxon>Pentapetalae</taxon>
        <taxon>rosids</taxon>
        <taxon>fabids</taxon>
        <taxon>Malpighiales</taxon>
        <taxon>Linaceae</taxon>
        <taxon>Linum</taxon>
    </lineage>
</organism>
<dbReference type="FunFam" id="3.40.50.300:FF:000025">
    <property type="entry name" value="ATP-dependent Clp protease subunit"/>
    <property type="match status" value="1"/>
</dbReference>
<dbReference type="Gene3D" id="3.40.50.300">
    <property type="entry name" value="P-loop containing nucleotide triphosphate hydrolases"/>
    <property type="match status" value="1"/>
</dbReference>
<accession>A0AAV0LT48</accession>
<reference evidence="7" key="1">
    <citation type="submission" date="2022-08" db="EMBL/GenBank/DDBJ databases">
        <authorList>
            <person name="Gutierrez-Valencia J."/>
        </authorList>
    </citation>
    <scope>NUCLEOTIDE SEQUENCE</scope>
</reference>
<keyword evidence="8" id="KW-1185">Reference proteome</keyword>
<dbReference type="GO" id="GO:0034605">
    <property type="term" value="P:cellular response to heat"/>
    <property type="evidence" value="ECO:0007669"/>
    <property type="project" value="TreeGrafter"/>
</dbReference>
<feature type="compositionally biased region" description="Basic and acidic residues" evidence="4">
    <location>
        <begin position="382"/>
        <end position="398"/>
    </location>
</feature>
<dbReference type="GO" id="GO:0005737">
    <property type="term" value="C:cytoplasm"/>
    <property type="evidence" value="ECO:0007669"/>
    <property type="project" value="TreeGrafter"/>
</dbReference>
<feature type="region of interest" description="Disordered" evidence="4">
    <location>
        <begin position="349"/>
        <end position="398"/>
    </location>
</feature>
<evidence type="ECO:0000256" key="4">
    <source>
        <dbReference type="SAM" id="MobiDB-lite"/>
    </source>
</evidence>
<dbReference type="CDD" id="cd19499">
    <property type="entry name" value="RecA-like_ClpB_Hsp104-like"/>
    <property type="match status" value="1"/>
</dbReference>
<dbReference type="GO" id="GO:0016887">
    <property type="term" value="F:ATP hydrolysis activity"/>
    <property type="evidence" value="ECO:0007669"/>
    <property type="project" value="InterPro"/>
</dbReference>
<dbReference type="InterPro" id="IPR001270">
    <property type="entry name" value="ClpA/B"/>
</dbReference>
<name>A0AAV0LT48_9ROSI</name>
<dbReference type="InterPro" id="IPR027417">
    <property type="entry name" value="P-loop_NTPase"/>
</dbReference>
<evidence type="ECO:0000256" key="2">
    <source>
        <dbReference type="ARBA" id="ARBA00022840"/>
    </source>
</evidence>
<dbReference type="InterPro" id="IPR019489">
    <property type="entry name" value="Clp_ATPase_C"/>
</dbReference>
<dbReference type="Pfam" id="PF10431">
    <property type="entry name" value="ClpB_D2-small"/>
    <property type="match status" value="1"/>
</dbReference>
<dbReference type="SMART" id="SM00382">
    <property type="entry name" value="AAA"/>
    <property type="match status" value="1"/>
</dbReference>
<evidence type="ECO:0000256" key="1">
    <source>
        <dbReference type="ARBA" id="ARBA00022741"/>
    </source>
</evidence>
<comment type="caution">
    <text evidence="7">The sequence shown here is derived from an EMBL/GenBank/DDBJ whole genome shotgun (WGS) entry which is preliminary data.</text>
</comment>
<dbReference type="Proteomes" id="UP001154282">
    <property type="component" value="Unassembled WGS sequence"/>
</dbReference>
<dbReference type="InterPro" id="IPR003959">
    <property type="entry name" value="ATPase_AAA_core"/>
</dbReference>
<feature type="domain" description="Clp ATPase C-terminal" evidence="6">
    <location>
        <begin position="269"/>
        <end position="359"/>
    </location>
</feature>
<evidence type="ECO:0000256" key="3">
    <source>
        <dbReference type="ARBA" id="ARBA00023186"/>
    </source>
</evidence>
<dbReference type="AlphaFoldDB" id="A0AAV0LT48"/>
<keyword evidence="3" id="KW-0143">Chaperone</keyword>
<proteinExistence type="predicted"/>
<dbReference type="SUPFAM" id="SSF52540">
    <property type="entry name" value="P-loop containing nucleoside triphosphate hydrolases"/>
    <property type="match status" value="1"/>
</dbReference>
<evidence type="ECO:0000259" key="6">
    <source>
        <dbReference type="SMART" id="SM01086"/>
    </source>
</evidence>
<sequence length="398" mass="43242">MSRGGRNTGFLPRDPTPTYPFDQYNTLASSILQGAGLNPNLSSAGGIRKPSTAAAQNIEKRLRAHIIGQEEAVKAVARAVRRASAGVSDPSRPVASFLFTGPTGCGKTELANALAIEFFGSKQSLIRLDMSEYMERHNVAKLFGSPTGYIGSQQGGQLTEAIKKEPNSVVLFDEIEKAHSDVWNALLQILDYGTMTDGRGQKFDFGGAIVVLTSNVGQGAVIQGIPNDDEAAARAQVNNAALQVMKELKGTFKPELLNRLDEIVIFRPLAPEDLNKIIEIMLKKLADRMKSGKGIRLQVAEGLKAKIAKEGYDPSYGARPLKRAIIRLVEDPLAEAILDGRVKNGGAITLFPDGDEGSHKRPLCLDDDEEEEARKRRREKKAKGIVDPSKKTEIIELD</sequence>
<dbReference type="InterPro" id="IPR050130">
    <property type="entry name" value="ClpA_ClpB"/>
</dbReference>
<feature type="domain" description="AAA+ ATPase" evidence="5">
    <location>
        <begin position="93"/>
        <end position="251"/>
    </location>
</feature>
<dbReference type="Gene3D" id="1.10.8.60">
    <property type="match status" value="1"/>
</dbReference>
<protein>
    <submittedName>
        <fullName evidence="7">Uncharacterized protein</fullName>
    </submittedName>
</protein>
<dbReference type="InterPro" id="IPR003593">
    <property type="entry name" value="AAA+_ATPase"/>
</dbReference>
<dbReference type="Pfam" id="PF07724">
    <property type="entry name" value="AAA_2"/>
    <property type="match status" value="1"/>
</dbReference>
<dbReference type="GO" id="GO:0005524">
    <property type="term" value="F:ATP binding"/>
    <property type="evidence" value="ECO:0007669"/>
    <property type="project" value="UniProtKB-KW"/>
</dbReference>
<dbReference type="EMBL" id="CAMGYJ010000006">
    <property type="protein sequence ID" value="CAI0436303.1"/>
    <property type="molecule type" value="Genomic_DNA"/>
</dbReference>
<evidence type="ECO:0000313" key="8">
    <source>
        <dbReference type="Proteomes" id="UP001154282"/>
    </source>
</evidence>
<keyword evidence="2" id="KW-0067">ATP-binding</keyword>
<keyword evidence="1" id="KW-0547">Nucleotide-binding</keyword>
<dbReference type="PANTHER" id="PTHR11638:SF189">
    <property type="entry name" value="CLP R DOMAIN-CONTAINING PROTEIN"/>
    <property type="match status" value="1"/>
</dbReference>
<dbReference type="PRINTS" id="PR00300">
    <property type="entry name" value="CLPPROTEASEA"/>
</dbReference>
<evidence type="ECO:0000313" key="7">
    <source>
        <dbReference type="EMBL" id="CAI0436303.1"/>
    </source>
</evidence>
<gene>
    <name evidence="7" type="ORF">LITE_LOCUS25029</name>
</gene>
<dbReference type="PANTHER" id="PTHR11638">
    <property type="entry name" value="ATP-DEPENDENT CLP PROTEASE"/>
    <property type="match status" value="1"/>
</dbReference>